<dbReference type="GeneID" id="36548011"/>
<dbReference type="OrthoDB" id="4531270at2759"/>
<sequence>MPKNTYNKHDHASWHLANVGTVAGATLPMPNPMGGIQNAQAAYSKRQYQDSYRSGMKQAVLNEDAANQRHREMQTDQVRASEMTYGKNGYTKENGYHLDKDGRMYYDGSKQ</sequence>
<evidence type="ECO:0000313" key="2">
    <source>
        <dbReference type="EMBL" id="PKY01177.1"/>
    </source>
</evidence>
<gene>
    <name evidence="2" type="ORF">P168DRAFT_321594</name>
</gene>
<feature type="region of interest" description="Disordered" evidence="1">
    <location>
        <begin position="85"/>
        <end position="111"/>
    </location>
</feature>
<comment type="caution">
    <text evidence="2">The sequence shown here is derived from an EMBL/GenBank/DDBJ whole genome shotgun (WGS) entry which is preliminary data.</text>
</comment>
<evidence type="ECO:0000256" key="1">
    <source>
        <dbReference type="SAM" id="MobiDB-lite"/>
    </source>
</evidence>
<proteinExistence type="predicted"/>
<accession>A0A2I1CU90</accession>
<dbReference type="RefSeq" id="XP_024689771.1">
    <property type="nucleotide sequence ID" value="XM_024840487.1"/>
</dbReference>
<protein>
    <submittedName>
        <fullName evidence="2">Uncharacterized protein</fullName>
    </submittedName>
</protein>
<dbReference type="VEuPathDB" id="FungiDB:P168DRAFT_321594"/>
<evidence type="ECO:0000313" key="3">
    <source>
        <dbReference type="Proteomes" id="UP000234254"/>
    </source>
</evidence>
<keyword evidence="3" id="KW-1185">Reference proteome</keyword>
<name>A0A2I1CU90_ASPC2</name>
<dbReference type="AlphaFoldDB" id="A0A2I1CU90"/>
<dbReference type="Proteomes" id="UP000234254">
    <property type="component" value="Unassembled WGS sequence"/>
</dbReference>
<feature type="compositionally biased region" description="Basic and acidic residues" evidence="1">
    <location>
        <begin position="94"/>
        <end position="111"/>
    </location>
</feature>
<organism evidence="2 3">
    <name type="scientific">Aspergillus campestris (strain IBT 28561)</name>
    <dbReference type="NCBI Taxonomy" id="1392248"/>
    <lineage>
        <taxon>Eukaryota</taxon>
        <taxon>Fungi</taxon>
        <taxon>Dikarya</taxon>
        <taxon>Ascomycota</taxon>
        <taxon>Pezizomycotina</taxon>
        <taxon>Eurotiomycetes</taxon>
        <taxon>Eurotiomycetidae</taxon>
        <taxon>Eurotiales</taxon>
        <taxon>Aspergillaceae</taxon>
        <taxon>Aspergillus</taxon>
        <taxon>Aspergillus subgen. Circumdati</taxon>
    </lineage>
</organism>
<dbReference type="EMBL" id="MSFM01000012">
    <property type="protein sequence ID" value="PKY01177.1"/>
    <property type="molecule type" value="Genomic_DNA"/>
</dbReference>
<reference evidence="2" key="1">
    <citation type="submission" date="2016-12" db="EMBL/GenBank/DDBJ databases">
        <title>The genomes of Aspergillus section Nigri reveals drivers in fungal speciation.</title>
        <authorList>
            <consortium name="DOE Joint Genome Institute"/>
            <person name="Vesth T.C."/>
            <person name="Nybo J."/>
            <person name="Theobald S."/>
            <person name="Brandl J."/>
            <person name="Frisvad J.C."/>
            <person name="Nielsen K.F."/>
            <person name="Lyhne E.K."/>
            <person name="Kogle M.E."/>
            <person name="Kuo A."/>
            <person name="Riley R."/>
            <person name="Clum A."/>
            <person name="Nolan M."/>
            <person name="Lipzen A."/>
            <person name="Salamov A."/>
            <person name="Henrissat B."/>
            <person name="Wiebenga A."/>
            <person name="De vries R.P."/>
            <person name="Grigoriev I.V."/>
            <person name="Mortensen U.H."/>
            <person name="Andersen M.R."/>
            <person name="Baker S.E."/>
        </authorList>
    </citation>
    <scope>NUCLEOTIDE SEQUENCE</scope>
    <source>
        <strain evidence="2">IBT 28561</strain>
    </source>
</reference>